<dbReference type="PANTHER" id="PTHR11964">
    <property type="entry name" value="S-ADENOSYLMETHIONINE SYNTHETASE"/>
    <property type="match status" value="1"/>
</dbReference>
<keyword evidence="9" id="KW-0547">Nucleotide-binding</keyword>
<dbReference type="GO" id="GO:0004478">
    <property type="term" value="F:methionine adenosyltransferase activity"/>
    <property type="evidence" value="ECO:0007669"/>
    <property type="project" value="UniProtKB-UniRule"/>
</dbReference>
<comment type="subunit">
    <text evidence="14">Homotetramer.</text>
</comment>
<dbReference type="Gene3D" id="3.30.300.10">
    <property type="match status" value="3"/>
</dbReference>
<sequence>MTQTSNNSSFTGKGSQFIQLTSESVSSGHPDKICDQISDAIVDAHLSVDPEARVACETLVKDNSVVLAGEITSKAKLTNDDYRAIARGVIKRIGYDSDKLGFNASTFSLINLLGQQSPDINQGVDRKSKDEQGAGDQGIMFGFATNETPEFMPLPLLLSHRLLQRLELIRNDMESTGDLRLRPDAKSQVTIDYCESDLTFAGVNTVLISTQHSEDITQEELRELLIEKVIFPVLCEHQVLQHNHTDDLELIKILVNPTGNFVIGGPVGDSGLTGRKIAVDQYAGFCPIGGGAYSGKDASKVDRSASYLCRYVAKNIVAAGLADQCTIHVSYAIGVAEPTSVQLECKGTEKVALHIIVAAVKELFSFRARACHELTMANYGDWKFEQLAAYGHMGRNDLNVPWERLDKVNELKDAVERIKASGNW</sequence>
<dbReference type="GO" id="GO:0005524">
    <property type="term" value="F:ATP binding"/>
    <property type="evidence" value="ECO:0007669"/>
    <property type="project" value="UniProtKB-KW"/>
</dbReference>
<dbReference type="FunFam" id="3.30.300.10:FF:000003">
    <property type="entry name" value="S-adenosylmethionine synthase"/>
    <property type="match status" value="1"/>
</dbReference>
<feature type="domain" description="S-adenosylmethionine synthetase C-terminal" evidence="18">
    <location>
        <begin position="263"/>
        <end position="404"/>
    </location>
</feature>
<keyword evidence="12 14" id="KW-0630">Potassium</keyword>
<feature type="domain" description="S-adenosylmethionine synthetase central" evidence="17">
    <location>
        <begin position="131"/>
        <end position="261"/>
    </location>
</feature>
<dbReference type="InterPro" id="IPR022628">
    <property type="entry name" value="S-AdoMet_synt_N"/>
</dbReference>
<keyword evidence="6" id="KW-0554">One-carbon metabolism</keyword>
<comment type="similarity">
    <text evidence="4 15">Belongs to the AdoMet synthase family.</text>
</comment>
<evidence type="ECO:0000256" key="6">
    <source>
        <dbReference type="ARBA" id="ARBA00022563"/>
    </source>
</evidence>
<evidence type="ECO:0000256" key="10">
    <source>
        <dbReference type="ARBA" id="ARBA00022840"/>
    </source>
</evidence>
<name>A0A502GF14_9GAMM</name>
<evidence type="ECO:0000313" key="19">
    <source>
        <dbReference type="EMBL" id="TPG59880.1"/>
    </source>
</evidence>
<evidence type="ECO:0000256" key="7">
    <source>
        <dbReference type="ARBA" id="ARBA00022679"/>
    </source>
</evidence>
<evidence type="ECO:0000256" key="1">
    <source>
        <dbReference type="ARBA" id="ARBA00001946"/>
    </source>
</evidence>
<evidence type="ECO:0000256" key="14">
    <source>
        <dbReference type="RuleBase" id="RU000542"/>
    </source>
</evidence>
<dbReference type="UniPathway" id="UPA00315">
    <property type="reaction ID" value="UER00080"/>
</dbReference>
<evidence type="ECO:0000313" key="20">
    <source>
        <dbReference type="Proteomes" id="UP000317663"/>
    </source>
</evidence>
<evidence type="ECO:0000256" key="9">
    <source>
        <dbReference type="ARBA" id="ARBA00022741"/>
    </source>
</evidence>
<dbReference type="PROSITE" id="PS00376">
    <property type="entry name" value="ADOMET_SYNTHASE_1"/>
    <property type="match status" value="1"/>
</dbReference>
<dbReference type="PIRSF" id="PIRSF000497">
    <property type="entry name" value="MAT"/>
    <property type="match status" value="1"/>
</dbReference>
<dbReference type="Pfam" id="PF02772">
    <property type="entry name" value="S-AdoMet_synt_M"/>
    <property type="match status" value="1"/>
</dbReference>
<dbReference type="InterPro" id="IPR022629">
    <property type="entry name" value="S-AdoMet_synt_central"/>
</dbReference>
<dbReference type="InterPro" id="IPR022631">
    <property type="entry name" value="ADOMET_SYNTHASE_CS"/>
</dbReference>
<evidence type="ECO:0000259" key="17">
    <source>
        <dbReference type="Pfam" id="PF02772"/>
    </source>
</evidence>
<proteinExistence type="inferred from homology"/>
<comment type="cofactor">
    <cofactor evidence="2">
        <name>K(+)</name>
        <dbReference type="ChEBI" id="CHEBI:29103"/>
    </cofactor>
</comment>
<keyword evidence="7 19" id="KW-0808">Transferase</keyword>
<gene>
    <name evidence="19" type="ORF">EAH77_15045</name>
</gene>
<dbReference type="GO" id="GO:0005737">
    <property type="term" value="C:cytoplasm"/>
    <property type="evidence" value="ECO:0007669"/>
    <property type="project" value="UniProtKB-SubCell"/>
</dbReference>
<accession>A0A502GF14</accession>
<dbReference type="NCBIfam" id="TIGR01034">
    <property type="entry name" value="metK"/>
    <property type="match status" value="1"/>
</dbReference>
<evidence type="ECO:0000256" key="8">
    <source>
        <dbReference type="ARBA" id="ARBA00022723"/>
    </source>
</evidence>
<dbReference type="EC" id="2.5.1.6" evidence="5 13"/>
<evidence type="ECO:0000256" key="3">
    <source>
        <dbReference type="ARBA" id="ARBA00005224"/>
    </source>
</evidence>
<feature type="domain" description="S-adenosylmethionine synthetase N-terminal" evidence="16">
    <location>
        <begin position="20"/>
        <end position="118"/>
    </location>
</feature>
<dbReference type="InterPro" id="IPR002133">
    <property type="entry name" value="S-AdoMet_synthetase"/>
</dbReference>
<dbReference type="RefSeq" id="WP_140473610.1">
    <property type="nucleotide sequence ID" value="NZ_RCZD01000008.1"/>
</dbReference>
<evidence type="ECO:0000256" key="11">
    <source>
        <dbReference type="ARBA" id="ARBA00022842"/>
    </source>
</evidence>
<reference evidence="19 20" key="1">
    <citation type="journal article" date="2019" name="Environ. Microbiol.">
        <title>Species interactions and distinct microbial communities in high Arctic permafrost affected cryosols are associated with the CH4 and CO2 gas fluxes.</title>
        <authorList>
            <person name="Altshuler I."/>
            <person name="Hamel J."/>
            <person name="Turney S."/>
            <person name="Magnuson E."/>
            <person name="Levesque R."/>
            <person name="Greer C."/>
            <person name="Whyte L.G."/>
        </authorList>
    </citation>
    <scope>NUCLEOTIDE SEQUENCE [LARGE SCALE GENOMIC DNA]</scope>
    <source>
        <strain evidence="19 20">E4</strain>
    </source>
</reference>
<comment type="subcellular location">
    <subcellularLocation>
        <location evidence="14">Cytoplasm</location>
    </subcellularLocation>
</comment>
<keyword evidence="10" id="KW-0067">ATP-binding</keyword>
<evidence type="ECO:0000256" key="13">
    <source>
        <dbReference type="NCBIfam" id="TIGR01034"/>
    </source>
</evidence>
<evidence type="ECO:0000256" key="12">
    <source>
        <dbReference type="ARBA" id="ARBA00022958"/>
    </source>
</evidence>
<keyword evidence="8 14" id="KW-0479">Metal-binding</keyword>
<evidence type="ECO:0000256" key="4">
    <source>
        <dbReference type="ARBA" id="ARBA00009685"/>
    </source>
</evidence>
<dbReference type="Proteomes" id="UP000317663">
    <property type="component" value="Unassembled WGS sequence"/>
</dbReference>
<dbReference type="InterPro" id="IPR022630">
    <property type="entry name" value="S-AdoMet_synt_C"/>
</dbReference>
<organism evidence="19 20">
    <name type="scientific">Ewingella americana</name>
    <dbReference type="NCBI Taxonomy" id="41202"/>
    <lineage>
        <taxon>Bacteria</taxon>
        <taxon>Pseudomonadati</taxon>
        <taxon>Pseudomonadota</taxon>
        <taxon>Gammaproteobacteria</taxon>
        <taxon>Enterobacterales</taxon>
        <taxon>Yersiniaceae</taxon>
        <taxon>Ewingella</taxon>
    </lineage>
</organism>
<dbReference type="OrthoDB" id="9801686at2"/>
<keyword evidence="20" id="KW-1185">Reference proteome</keyword>
<dbReference type="PROSITE" id="PS00377">
    <property type="entry name" value="ADOMET_SYNTHASE_2"/>
    <property type="match status" value="1"/>
</dbReference>
<dbReference type="GO" id="GO:0006556">
    <property type="term" value="P:S-adenosylmethionine biosynthetic process"/>
    <property type="evidence" value="ECO:0007669"/>
    <property type="project" value="UniProtKB-UniRule"/>
</dbReference>
<evidence type="ECO:0000259" key="18">
    <source>
        <dbReference type="Pfam" id="PF02773"/>
    </source>
</evidence>
<dbReference type="GO" id="GO:0046872">
    <property type="term" value="F:metal ion binding"/>
    <property type="evidence" value="ECO:0007669"/>
    <property type="project" value="UniProtKB-KW"/>
</dbReference>
<keyword evidence="11 14" id="KW-0460">Magnesium</keyword>
<comment type="pathway">
    <text evidence="3">Amino-acid biosynthesis; S-adenosyl-L-methionine biosynthesis; S-adenosyl-L-methionine from L-methionine: step 1/1.</text>
</comment>
<dbReference type="SUPFAM" id="SSF55973">
    <property type="entry name" value="S-adenosylmethionine synthetase"/>
    <property type="match status" value="3"/>
</dbReference>
<protein>
    <recommendedName>
        <fullName evidence="5 13">Methionine adenosyltransferase</fullName>
        <ecNumber evidence="5 13">2.5.1.6</ecNumber>
    </recommendedName>
</protein>
<evidence type="ECO:0000256" key="15">
    <source>
        <dbReference type="RuleBase" id="RU004462"/>
    </source>
</evidence>
<comment type="caution">
    <text evidence="19">The sequence shown here is derived from an EMBL/GenBank/DDBJ whole genome shotgun (WGS) entry which is preliminary data.</text>
</comment>
<dbReference type="EMBL" id="RCZD01000008">
    <property type="protein sequence ID" value="TPG59880.1"/>
    <property type="molecule type" value="Genomic_DNA"/>
</dbReference>
<dbReference type="AlphaFoldDB" id="A0A502GF14"/>
<evidence type="ECO:0000259" key="16">
    <source>
        <dbReference type="Pfam" id="PF00438"/>
    </source>
</evidence>
<dbReference type="GO" id="GO:0006730">
    <property type="term" value="P:one-carbon metabolic process"/>
    <property type="evidence" value="ECO:0007669"/>
    <property type="project" value="UniProtKB-KW"/>
</dbReference>
<evidence type="ECO:0000256" key="2">
    <source>
        <dbReference type="ARBA" id="ARBA00001958"/>
    </source>
</evidence>
<evidence type="ECO:0000256" key="5">
    <source>
        <dbReference type="ARBA" id="ARBA00012828"/>
    </source>
</evidence>
<dbReference type="Pfam" id="PF00438">
    <property type="entry name" value="S-AdoMet_synt_N"/>
    <property type="match status" value="1"/>
</dbReference>
<dbReference type="InterPro" id="IPR022636">
    <property type="entry name" value="S-AdoMet_synthetase_sfam"/>
</dbReference>
<dbReference type="CDD" id="cd18079">
    <property type="entry name" value="S-AdoMet_synt"/>
    <property type="match status" value="1"/>
</dbReference>
<comment type="cofactor">
    <cofactor evidence="1">
        <name>Mg(2+)</name>
        <dbReference type="ChEBI" id="CHEBI:18420"/>
    </cofactor>
</comment>
<dbReference type="Pfam" id="PF02773">
    <property type="entry name" value="S-AdoMet_synt_C"/>
    <property type="match status" value="1"/>
</dbReference>